<dbReference type="Pfam" id="PF10745">
    <property type="entry name" value="DUF2530"/>
    <property type="match status" value="1"/>
</dbReference>
<feature type="compositionally biased region" description="Low complexity" evidence="1">
    <location>
        <begin position="103"/>
        <end position="124"/>
    </location>
</feature>
<comment type="caution">
    <text evidence="3">The sequence shown here is derived from an EMBL/GenBank/DDBJ whole genome shotgun (WGS) entry which is preliminary data.</text>
</comment>
<gene>
    <name evidence="3" type="ORF">ACFPCZ_00885</name>
</gene>
<evidence type="ECO:0000313" key="4">
    <source>
        <dbReference type="Proteomes" id="UP001595858"/>
    </source>
</evidence>
<evidence type="ECO:0000313" key="3">
    <source>
        <dbReference type="EMBL" id="MFC4865171.1"/>
    </source>
</evidence>
<feature type="transmembrane region" description="Helical" evidence="2">
    <location>
        <begin position="21"/>
        <end position="41"/>
    </location>
</feature>
<dbReference type="RefSeq" id="WP_344142682.1">
    <property type="nucleotide sequence ID" value="NZ_BAAAQI010000005.1"/>
</dbReference>
<accession>A0ABV9SGY2</accession>
<feature type="compositionally biased region" description="Basic residues" evidence="1">
    <location>
        <begin position="130"/>
        <end position="139"/>
    </location>
</feature>
<name>A0ABV9SGY2_9ACTN</name>
<evidence type="ECO:0000256" key="1">
    <source>
        <dbReference type="SAM" id="MobiDB-lite"/>
    </source>
</evidence>
<dbReference type="InterPro" id="IPR019681">
    <property type="entry name" value="DUF2530"/>
</dbReference>
<protein>
    <submittedName>
        <fullName evidence="3">DUF2530 domain-containing protein</fullName>
    </submittedName>
</protein>
<keyword evidence="4" id="KW-1185">Reference proteome</keyword>
<feature type="region of interest" description="Disordered" evidence="1">
    <location>
        <begin position="76"/>
        <end position="139"/>
    </location>
</feature>
<dbReference type="EMBL" id="JBHSIY010000001">
    <property type="protein sequence ID" value="MFC4865171.1"/>
    <property type="molecule type" value="Genomic_DNA"/>
</dbReference>
<dbReference type="Proteomes" id="UP001595858">
    <property type="component" value="Unassembled WGS sequence"/>
</dbReference>
<feature type="transmembrane region" description="Helical" evidence="2">
    <location>
        <begin position="47"/>
        <end position="66"/>
    </location>
</feature>
<keyword evidence="2" id="KW-0472">Membrane</keyword>
<organism evidence="3 4">
    <name type="scientific">Streptomonospora arabica</name>
    <dbReference type="NCBI Taxonomy" id="412417"/>
    <lineage>
        <taxon>Bacteria</taxon>
        <taxon>Bacillati</taxon>
        <taxon>Actinomycetota</taxon>
        <taxon>Actinomycetes</taxon>
        <taxon>Streptosporangiales</taxon>
        <taxon>Nocardiopsidaceae</taxon>
        <taxon>Streptomonospora</taxon>
    </lineage>
</organism>
<sequence>MRHPRRPDPEVLESDYRVPTALGTAAWTAALVVLLAMGDGLAEQDRWWRWVCLTGIVFGLFGYAYIPRHLRKHAESGRLRAAEAGGAVADRGAPADGHDASEGAAPDGGAAAPGAPAAGPADAPQDGTRGSRRHPPPKR</sequence>
<evidence type="ECO:0000256" key="2">
    <source>
        <dbReference type="SAM" id="Phobius"/>
    </source>
</evidence>
<proteinExistence type="predicted"/>
<keyword evidence="2" id="KW-0812">Transmembrane</keyword>
<keyword evidence="2" id="KW-1133">Transmembrane helix</keyword>
<reference evidence="4" key="1">
    <citation type="journal article" date="2019" name="Int. J. Syst. Evol. Microbiol.">
        <title>The Global Catalogue of Microorganisms (GCM) 10K type strain sequencing project: providing services to taxonomists for standard genome sequencing and annotation.</title>
        <authorList>
            <consortium name="The Broad Institute Genomics Platform"/>
            <consortium name="The Broad Institute Genome Sequencing Center for Infectious Disease"/>
            <person name="Wu L."/>
            <person name="Ma J."/>
        </authorList>
    </citation>
    <scope>NUCLEOTIDE SEQUENCE [LARGE SCALE GENOMIC DNA]</scope>
    <source>
        <strain evidence="4">CGMCC 4.7304</strain>
    </source>
</reference>